<gene>
    <name evidence="1" type="primary">ConsOrf3</name>
</gene>
<keyword evidence="1" id="KW-0934">Plastid</keyword>
<accession>A0A1Z1MUX5</accession>
<geneLocation type="chloroplast" evidence="1"/>
<protein>
    <submittedName>
        <fullName evidence="1">Uncharacterized protein</fullName>
    </submittedName>
</protein>
<dbReference type="AlphaFoldDB" id="A0A1Z1MUX5"/>
<dbReference type="GeneID" id="33362336"/>
<dbReference type="EMBL" id="MF101465">
    <property type="protein sequence ID" value="ARW69632.1"/>
    <property type="molecule type" value="Genomic_DNA"/>
</dbReference>
<sequence length="169" mass="20717">MKNNIYLKKKLDLLIASLETLDNYYINNPLSKIDFINEDNKNIITRKFLTKNRFFRNFFHKKYYLTDIIKYIYTHYIYLNKDLLHQSASKVLKHYIKYNEIDALDKYNKKFNYLYNEKEGYYSYCKLISDLYNIKINRIAILNIYLLTKIGNNIKKDKGPYFLIKYLYK</sequence>
<proteinExistence type="predicted"/>
<name>A0A1Z1MUX5_DIGSM</name>
<evidence type="ECO:0000313" key="1">
    <source>
        <dbReference type="EMBL" id="ARW69632.1"/>
    </source>
</evidence>
<dbReference type="RefSeq" id="YP_009399813.1">
    <property type="nucleotide sequence ID" value="NC_035298.1"/>
</dbReference>
<reference evidence="1" key="1">
    <citation type="journal article" date="2017" name="J. Phycol.">
        <title>Analysis of chloroplast genomes and a supermatrix inform reclassification of the Rhodomelaceae (Rhodophyta).</title>
        <authorList>
            <person name="Diaz-Tapia P."/>
            <person name="Maggs C.A."/>
            <person name="West J.A."/>
            <person name="Verbruggen H."/>
        </authorList>
    </citation>
    <scope>NUCLEOTIDE SEQUENCE</scope>
    <source>
        <strain evidence="1">PD1820</strain>
    </source>
</reference>
<organism evidence="1">
    <name type="scientific">Digenea simplex</name>
    <name type="common">Marine red alga</name>
    <name type="synonym">Conferva simplex</name>
    <dbReference type="NCBI Taxonomy" id="945030"/>
    <lineage>
        <taxon>Eukaryota</taxon>
        <taxon>Rhodophyta</taxon>
        <taxon>Florideophyceae</taxon>
        <taxon>Rhodymeniophycidae</taxon>
        <taxon>Ceramiales</taxon>
        <taxon>Rhodomelaceae</taxon>
        <taxon>Polysiphonioideae</taxon>
        <taxon>Digenea</taxon>
    </lineage>
</organism>
<keyword evidence="1" id="KW-0150">Chloroplast</keyword>